<dbReference type="AlphaFoldDB" id="A0A1I7YJN6"/>
<reference evidence="2" key="1">
    <citation type="submission" date="2016-11" db="UniProtKB">
        <authorList>
            <consortium name="WormBaseParasite"/>
        </authorList>
    </citation>
    <scope>IDENTIFICATION</scope>
</reference>
<dbReference type="Proteomes" id="UP000095287">
    <property type="component" value="Unplaced"/>
</dbReference>
<evidence type="ECO:0000313" key="1">
    <source>
        <dbReference type="Proteomes" id="UP000095287"/>
    </source>
</evidence>
<evidence type="ECO:0000313" key="2">
    <source>
        <dbReference type="WBParaSite" id="L893_g17049.t2"/>
    </source>
</evidence>
<accession>A0A1I7YJN6</accession>
<protein>
    <submittedName>
        <fullName evidence="2">Pepsin-I3 domain-containing protein</fullName>
    </submittedName>
</protein>
<name>A0A1I7YJN6_9BILA</name>
<keyword evidence="1" id="KW-1185">Reference proteome</keyword>
<organism evidence="1 2">
    <name type="scientific">Steinernema glaseri</name>
    <dbReference type="NCBI Taxonomy" id="37863"/>
    <lineage>
        <taxon>Eukaryota</taxon>
        <taxon>Metazoa</taxon>
        <taxon>Ecdysozoa</taxon>
        <taxon>Nematoda</taxon>
        <taxon>Chromadorea</taxon>
        <taxon>Rhabditida</taxon>
        <taxon>Tylenchina</taxon>
        <taxon>Panagrolaimomorpha</taxon>
        <taxon>Strongyloidoidea</taxon>
        <taxon>Steinernematidae</taxon>
        <taxon>Steinernema</taxon>
    </lineage>
</organism>
<dbReference type="WBParaSite" id="L893_g17049.t2">
    <property type="protein sequence ID" value="L893_g17049.t2"/>
    <property type="gene ID" value="L893_g17049"/>
</dbReference>
<proteinExistence type="predicted"/>
<sequence>MRCNHSSLVTCEGKYCIIEEPSGDLWRRRRQILDNKFYQYGCGNDEVFEEGCSEANYKSQLQKQYRHFSYQRETRMPLHHRTVQQRELYQGVRCERYGCAGGRR</sequence>